<evidence type="ECO:0000256" key="2">
    <source>
        <dbReference type="ARBA" id="ARBA00023163"/>
    </source>
</evidence>
<dbReference type="InterPro" id="IPR018060">
    <property type="entry name" value="HTH_AraC"/>
</dbReference>
<dbReference type="Gene3D" id="1.10.10.60">
    <property type="entry name" value="Homeodomain-like"/>
    <property type="match status" value="1"/>
</dbReference>
<keyword evidence="5" id="KW-1185">Reference proteome</keyword>
<dbReference type="PROSITE" id="PS01124">
    <property type="entry name" value="HTH_ARAC_FAMILY_2"/>
    <property type="match status" value="1"/>
</dbReference>
<dbReference type="GO" id="GO:0043565">
    <property type="term" value="F:sequence-specific DNA binding"/>
    <property type="evidence" value="ECO:0007669"/>
    <property type="project" value="InterPro"/>
</dbReference>
<dbReference type="GO" id="GO:0003700">
    <property type="term" value="F:DNA-binding transcription factor activity"/>
    <property type="evidence" value="ECO:0007669"/>
    <property type="project" value="InterPro"/>
</dbReference>
<dbReference type="Proteomes" id="UP001155220">
    <property type="component" value="Unassembled WGS sequence"/>
</dbReference>
<organism evidence="4 5">
    <name type="scientific">Aurantimonas marianensis</name>
    <dbReference type="NCBI Taxonomy" id="2920428"/>
    <lineage>
        <taxon>Bacteria</taxon>
        <taxon>Pseudomonadati</taxon>
        <taxon>Pseudomonadota</taxon>
        <taxon>Alphaproteobacteria</taxon>
        <taxon>Hyphomicrobiales</taxon>
        <taxon>Aurantimonadaceae</taxon>
        <taxon>Aurantimonas</taxon>
    </lineage>
</organism>
<evidence type="ECO:0000256" key="1">
    <source>
        <dbReference type="ARBA" id="ARBA00023015"/>
    </source>
</evidence>
<keyword evidence="2" id="KW-0804">Transcription</keyword>
<dbReference type="SUPFAM" id="SSF46689">
    <property type="entry name" value="Homeodomain-like"/>
    <property type="match status" value="1"/>
</dbReference>
<sequence>MLSIDVTTVDRVAVRPASTPASAGLSDYDTVRRTIEFISTEYRHQPSLGEIAGALGSDEEALSAVFKRWSGLTPKAFLQAVTIDHARRLLGEGATLFDAAFE</sequence>
<feature type="domain" description="HTH araC/xylS-type" evidence="3">
    <location>
        <begin position="32"/>
        <end position="102"/>
    </location>
</feature>
<feature type="non-terminal residue" evidence="4">
    <location>
        <position position="102"/>
    </location>
</feature>
<evidence type="ECO:0000313" key="4">
    <source>
        <dbReference type="EMBL" id="MCP3054093.1"/>
    </source>
</evidence>
<protein>
    <submittedName>
        <fullName evidence="4">AraC family transcriptional regulator</fullName>
    </submittedName>
</protein>
<accession>A0A9X2H632</accession>
<gene>
    <name evidence="4" type="ORF">MJ956_02875</name>
</gene>
<evidence type="ECO:0000313" key="5">
    <source>
        <dbReference type="Proteomes" id="UP001155220"/>
    </source>
</evidence>
<evidence type="ECO:0000259" key="3">
    <source>
        <dbReference type="PROSITE" id="PS01124"/>
    </source>
</evidence>
<keyword evidence="1" id="KW-0805">Transcription regulation</keyword>
<dbReference type="AlphaFoldDB" id="A0A9X2H632"/>
<proteinExistence type="predicted"/>
<dbReference type="InterPro" id="IPR009057">
    <property type="entry name" value="Homeodomain-like_sf"/>
</dbReference>
<comment type="caution">
    <text evidence="4">The sequence shown here is derived from an EMBL/GenBank/DDBJ whole genome shotgun (WGS) entry which is preliminary data.</text>
</comment>
<name>A0A9X2H632_9HYPH</name>
<reference evidence="4" key="1">
    <citation type="submission" date="2022-03" db="EMBL/GenBank/DDBJ databases">
        <title>Aurantimonas Liuensis sp. Nov., isolated from the hadal seawater of the Mariana Trench.</title>
        <authorList>
            <person name="Liu R."/>
        </authorList>
    </citation>
    <scope>NUCLEOTIDE SEQUENCE</scope>
    <source>
        <strain evidence="4">LRZ36</strain>
    </source>
</reference>
<dbReference type="EMBL" id="JALHBS010000016">
    <property type="protein sequence ID" value="MCP3054093.1"/>
    <property type="molecule type" value="Genomic_DNA"/>
</dbReference>